<evidence type="ECO:0000313" key="2">
    <source>
        <dbReference type="EMBL" id="KAJ1363527.1"/>
    </source>
</evidence>
<gene>
    <name evidence="2" type="ORF">KIN20_023413</name>
</gene>
<accession>A0AAD5MRZ5</accession>
<dbReference type="AlphaFoldDB" id="A0AAD5MRZ5"/>
<dbReference type="EMBL" id="JAHQIW010004748">
    <property type="protein sequence ID" value="KAJ1363527.1"/>
    <property type="molecule type" value="Genomic_DNA"/>
</dbReference>
<sequence>MEEADCGLSHVNHCVSSSPCNVIEAQKSCDDEKRRAKETSKIRKPRFVPWEPFKAAPSADREGKAPTNLPQLIPYGTEIMDVNHDSNSTGFLVDTRRKQRNNMSMGLLREKLH</sequence>
<comment type="caution">
    <text evidence="2">The sequence shown here is derived from an EMBL/GenBank/DDBJ whole genome shotgun (WGS) entry which is preliminary data.</text>
</comment>
<reference evidence="2" key="1">
    <citation type="submission" date="2021-06" db="EMBL/GenBank/DDBJ databases">
        <title>Parelaphostrongylus tenuis whole genome reference sequence.</title>
        <authorList>
            <person name="Garwood T.J."/>
            <person name="Larsen P.A."/>
            <person name="Fountain-Jones N.M."/>
            <person name="Garbe J.R."/>
            <person name="Macchietto M.G."/>
            <person name="Kania S.A."/>
            <person name="Gerhold R.W."/>
            <person name="Richards J.E."/>
            <person name="Wolf T.M."/>
        </authorList>
    </citation>
    <scope>NUCLEOTIDE SEQUENCE</scope>
    <source>
        <strain evidence="2">MNPRO001-30</strain>
        <tissue evidence="2">Meninges</tissue>
    </source>
</reference>
<name>A0AAD5MRZ5_PARTN</name>
<keyword evidence="3" id="KW-1185">Reference proteome</keyword>
<dbReference type="Proteomes" id="UP001196413">
    <property type="component" value="Unassembled WGS sequence"/>
</dbReference>
<feature type="region of interest" description="Disordered" evidence="1">
    <location>
        <begin position="48"/>
        <end position="69"/>
    </location>
</feature>
<protein>
    <submittedName>
        <fullName evidence="2">Uncharacterized protein</fullName>
    </submittedName>
</protein>
<evidence type="ECO:0000313" key="3">
    <source>
        <dbReference type="Proteomes" id="UP001196413"/>
    </source>
</evidence>
<evidence type="ECO:0000256" key="1">
    <source>
        <dbReference type="SAM" id="MobiDB-lite"/>
    </source>
</evidence>
<organism evidence="2 3">
    <name type="scientific">Parelaphostrongylus tenuis</name>
    <name type="common">Meningeal worm</name>
    <dbReference type="NCBI Taxonomy" id="148309"/>
    <lineage>
        <taxon>Eukaryota</taxon>
        <taxon>Metazoa</taxon>
        <taxon>Ecdysozoa</taxon>
        <taxon>Nematoda</taxon>
        <taxon>Chromadorea</taxon>
        <taxon>Rhabditida</taxon>
        <taxon>Rhabditina</taxon>
        <taxon>Rhabditomorpha</taxon>
        <taxon>Strongyloidea</taxon>
        <taxon>Metastrongylidae</taxon>
        <taxon>Parelaphostrongylus</taxon>
    </lineage>
</organism>
<proteinExistence type="predicted"/>